<reference evidence="4 5" key="1">
    <citation type="submission" date="2020-03" db="EMBL/GenBank/DDBJ databases">
        <title>WGS of the type strain of Planosporangium spp.</title>
        <authorList>
            <person name="Thawai C."/>
        </authorList>
    </citation>
    <scope>NUCLEOTIDE SEQUENCE [LARGE SCALE GENOMIC DNA]</scope>
    <source>
        <strain evidence="4 5">TBRC 5610</strain>
    </source>
</reference>
<evidence type="ECO:0000256" key="1">
    <source>
        <dbReference type="ARBA" id="ARBA00009013"/>
    </source>
</evidence>
<dbReference type="InterPro" id="IPR058548">
    <property type="entry name" value="MlaB-like_STAS"/>
</dbReference>
<dbReference type="PANTHER" id="PTHR33495">
    <property type="entry name" value="ANTI-SIGMA FACTOR ANTAGONIST TM_1081-RELATED-RELATED"/>
    <property type="match status" value="1"/>
</dbReference>
<evidence type="ECO:0000256" key="2">
    <source>
        <dbReference type="RuleBase" id="RU003749"/>
    </source>
</evidence>
<gene>
    <name evidence="4" type="ORF">HC031_30485</name>
</gene>
<proteinExistence type="inferred from homology"/>
<dbReference type="Pfam" id="PF13466">
    <property type="entry name" value="STAS_2"/>
    <property type="match status" value="1"/>
</dbReference>
<feature type="domain" description="STAS" evidence="3">
    <location>
        <begin position="20"/>
        <end position="123"/>
    </location>
</feature>
<organism evidence="4 5">
    <name type="scientific">Planosporangium thailandense</name>
    <dbReference type="NCBI Taxonomy" id="765197"/>
    <lineage>
        <taxon>Bacteria</taxon>
        <taxon>Bacillati</taxon>
        <taxon>Actinomycetota</taxon>
        <taxon>Actinomycetes</taxon>
        <taxon>Micromonosporales</taxon>
        <taxon>Micromonosporaceae</taxon>
        <taxon>Planosporangium</taxon>
    </lineage>
</organism>
<dbReference type="EMBL" id="JAATVY010000042">
    <property type="protein sequence ID" value="NJC74008.1"/>
    <property type="molecule type" value="Genomic_DNA"/>
</dbReference>
<accession>A0ABX0Y6P4</accession>
<name>A0ABX0Y6P4_9ACTN</name>
<protein>
    <recommendedName>
        <fullName evidence="2">Anti-sigma factor antagonist</fullName>
    </recommendedName>
</protein>
<evidence type="ECO:0000313" key="5">
    <source>
        <dbReference type="Proteomes" id="UP000722989"/>
    </source>
</evidence>
<sequence>MPAGSSGRRDDAVVVGGAVLEVRTFADDGPVVVEVAGEVDLLTAGRLRAALDEAVRVAGGGRVIVDLGRVDFLDSTGVQALIDGYHTAMVAGGTLTVRGAHGPPARVLTVTGLARLLGVEPRR</sequence>
<dbReference type="InterPro" id="IPR036513">
    <property type="entry name" value="STAS_dom_sf"/>
</dbReference>
<dbReference type="PANTHER" id="PTHR33495:SF2">
    <property type="entry name" value="ANTI-SIGMA FACTOR ANTAGONIST TM_1081-RELATED"/>
    <property type="match status" value="1"/>
</dbReference>
<comment type="similarity">
    <text evidence="1 2">Belongs to the anti-sigma-factor antagonist family.</text>
</comment>
<dbReference type="InterPro" id="IPR002645">
    <property type="entry name" value="STAS_dom"/>
</dbReference>
<keyword evidence="5" id="KW-1185">Reference proteome</keyword>
<dbReference type="RefSeq" id="WP_167928928.1">
    <property type="nucleotide sequence ID" value="NZ_JAATVY010000042.1"/>
</dbReference>
<evidence type="ECO:0000259" key="3">
    <source>
        <dbReference type="PROSITE" id="PS50801"/>
    </source>
</evidence>
<dbReference type="CDD" id="cd07043">
    <property type="entry name" value="STAS_anti-anti-sigma_factors"/>
    <property type="match status" value="1"/>
</dbReference>
<comment type="caution">
    <text evidence="4">The sequence shown here is derived from an EMBL/GenBank/DDBJ whole genome shotgun (WGS) entry which is preliminary data.</text>
</comment>
<evidence type="ECO:0000313" key="4">
    <source>
        <dbReference type="EMBL" id="NJC74008.1"/>
    </source>
</evidence>
<dbReference type="NCBIfam" id="TIGR00377">
    <property type="entry name" value="ant_ant_sig"/>
    <property type="match status" value="1"/>
</dbReference>
<dbReference type="SUPFAM" id="SSF52091">
    <property type="entry name" value="SpoIIaa-like"/>
    <property type="match status" value="1"/>
</dbReference>
<dbReference type="Gene3D" id="3.30.750.24">
    <property type="entry name" value="STAS domain"/>
    <property type="match status" value="1"/>
</dbReference>
<dbReference type="Proteomes" id="UP000722989">
    <property type="component" value="Unassembled WGS sequence"/>
</dbReference>
<dbReference type="InterPro" id="IPR003658">
    <property type="entry name" value="Anti-sigma_ant"/>
</dbReference>
<dbReference type="PROSITE" id="PS50801">
    <property type="entry name" value="STAS"/>
    <property type="match status" value="1"/>
</dbReference>